<keyword evidence="6" id="KW-0969">Cilium</keyword>
<keyword evidence="8" id="KW-0966">Cell projection</keyword>
<dbReference type="GO" id="GO:0005634">
    <property type="term" value="C:nucleus"/>
    <property type="evidence" value="ECO:0007669"/>
    <property type="project" value="TreeGrafter"/>
</dbReference>
<protein>
    <recommendedName>
        <fullName evidence="12">Tektin</fullName>
    </recommendedName>
</protein>
<evidence type="ECO:0000256" key="2">
    <source>
        <dbReference type="ARBA" id="ARBA00007209"/>
    </source>
</evidence>
<comment type="subcellular location">
    <subcellularLocation>
        <location evidence="1">Cytoplasm</location>
        <location evidence="1">Cytoskeleton</location>
        <location evidence="1">Flagellum axoneme</location>
    </subcellularLocation>
</comment>
<feature type="region of interest" description="Disordered" evidence="10">
    <location>
        <begin position="131"/>
        <end position="153"/>
    </location>
</feature>
<accession>A0A7S0N7X1</accession>
<dbReference type="PANTHER" id="PTHR19960">
    <property type="entry name" value="TEKTIN"/>
    <property type="match status" value="1"/>
</dbReference>
<evidence type="ECO:0000256" key="4">
    <source>
        <dbReference type="ARBA" id="ARBA00022846"/>
    </source>
</evidence>
<comment type="similarity">
    <text evidence="2">Belongs to the tektin family.</text>
</comment>
<evidence type="ECO:0000256" key="1">
    <source>
        <dbReference type="ARBA" id="ARBA00004611"/>
    </source>
</evidence>
<evidence type="ECO:0000256" key="6">
    <source>
        <dbReference type="ARBA" id="ARBA00023069"/>
    </source>
</evidence>
<keyword evidence="7" id="KW-0206">Cytoskeleton</keyword>
<gene>
    <name evidence="11" type="ORF">POBO1169_LOCUS7272</name>
</gene>
<dbReference type="EMBL" id="HBFA01014037">
    <property type="protein sequence ID" value="CAD8662717.1"/>
    <property type="molecule type" value="Transcribed_RNA"/>
</dbReference>
<keyword evidence="5 9" id="KW-0175">Coiled coil</keyword>
<feature type="region of interest" description="Disordered" evidence="10">
    <location>
        <begin position="446"/>
        <end position="466"/>
    </location>
</feature>
<feature type="coiled-coil region" evidence="9">
    <location>
        <begin position="363"/>
        <end position="404"/>
    </location>
</feature>
<evidence type="ECO:0000256" key="5">
    <source>
        <dbReference type="ARBA" id="ARBA00023054"/>
    </source>
</evidence>
<evidence type="ECO:0000313" key="11">
    <source>
        <dbReference type="EMBL" id="CAD8662717.1"/>
    </source>
</evidence>
<dbReference type="InterPro" id="IPR000435">
    <property type="entry name" value="Tektins"/>
</dbReference>
<dbReference type="InterPro" id="IPR048256">
    <property type="entry name" value="Tektin-like"/>
</dbReference>
<dbReference type="PANTHER" id="PTHR19960:SF25">
    <property type="entry name" value="TEKTIN-1"/>
    <property type="match status" value="1"/>
</dbReference>
<evidence type="ECO:0000256" key="3">
    <source>
        <dbReference type="ARBA" id="ARBA00022490"/>
    </source>
</evidence>
<dbReference type="GO" id="GO:0060271">
    <property type="term" value="P:cilium assembly"/>
    <property type="evidence" value="ECO:0007669"/>
    <property type="project" value="TreeGrafter"/>
</dbReference>
<proteinExistence type="inferred from homology"/>
<keyword evidence="3" id="KW-0963">Cytoplasm</keyword>
<evidence type="ECO:0000256" key="7">
    <source>
        <dbReference type="ARBA" id="ARBA00023212"/>
    </source>
</evidence>
<evidence type="ECO:0008006" key="12">
    <source>
        <dbReference type="Google" id="ProtNLM"/>
    </source>
</evidence>
<dbReference type="GO" id="GO:0005737">
    <property type="term" value="C:cytoplasm"/>
    <property type="evidence" value="ECO:0007669"/>
    <property type="project" value="UniProtKB-ARBA"/>
</dbReference>
<reference evidence="11" key="1">
    <citation type="submission" date="2021-01" db="EMBL/GenBank/DDBJ databases">
        <authorList>
            <person name="Corre E."/>
            <person name="Pelletier E."/>
            <person name="Niang G."/>
            <person name="Scheremetjew M."/>
            <person name="Finn R."/>
            <person name="Kale V."/>
            <person name="Holt S."/>
            <person name="Cochrane G."/>
            <person name="Meng A."/>
            <person name="Brown T."/>
            <person name="Cohen L."/>
        </authorList>
    </citation>
    <scope>NUCLEOTIDE SEQUENCE</scope>
    <source>
        <strain evidence="11">CCMP722</strain>
    </source>
</reference>
<evidence type="ECO:0000256" key="9">
    <source>
        <dbReference type="SAM" id="Coils"/>
    </source>
</evidence>
<sequence>MSRPSSGRRALMPGALAQDNWDSSLVPMDPDNRPSPRTPGGHRPPSDWYSESRQHILLATGTRTHSDTMRYQSHSEIDRTLQRTEIGENKVDSALKAKIGTTKVLREMLEAALEISEKEIERMEITKERLDEETTSCSRHLRQNEERRLHRQTRPSREMVYDYPYKLFESQAVFLHNSYIKYEDKRKETFNVLHKLHALCSDLREDLGDKTSAIELDMKCIALAPVERDTKHVSDIVFSKTQPFSWSSKSKGKVLEAQVLQAEAAQLRRQISRLIQTVRRGEKQQHDLVQVALDRNVGAIARLRDDLHLQVQQVEEEIHLATKTKAELEAALAEKMPPLNLTKQRYLTRNSRPHREMVNDEVEHALKMQYDSLNRTVSELNRKLDQVNETLSSLFAHKSQLEENIADKDRNYEMDKTCINMAPTRPSTPECSLESLAYIFDNETEQLSPFRKPDRAPLPMDPSVPF</sequence>
<evidence type="ECO:0000256" key="8">
    <source>
        <dbReference type="ARBA" id="ARBA00023273"/>
    </source>
</evidence>
<feature type="coiled-coil region" evidence="9">
    <location>
        <begin position="257"/>
        <end position="331"/>
    </location>
</feature>
<dbReference type="Pfam" id="PF03148">
    <property type="entry name" value="Tektin"/>
    <property type="match status" value="1"/>
</dbReference>
<dbReference type="GO" id="GO:0060294">
    <property type="term" value="P:cilium movement involved in cell motility"/>
    <property type="evidence" value="ECO:0007669"/>
    <property type="project" value="InterPro"/>
</dbReference>
<dbReference type="AlphaFoldDB" id="A0A7S0N7X1"/>
<keyword evidence="4" id="KW-0282">Flagellum</keyword>
<dbReference type="GO" id="GO:0015630">
    <property type="term" value="C:microtubule cytoskeleton"/>
    <property type="evidence" value="ECO:0007669"/>
    <property type="project" value="TreeGrafter"/>
</dbReference>
<feature type="region of interest" description="Disordered" evidence="10">
    <location>
        <begin position="1"/>
        <end position="49"/>
    </location>
</feature>
<organism evidence="11">
    <name type="scientific">Pyramimonas obovata</name>
    <dbReference type="NCBI Taxonomy" id="1411642"/>
    <lineage>
        <taxon>Eukaryota</taxon>
        <taxon>Viridiplantae</taxon>
        <taxon>Chlorophyta</taxon>
        <taxon>Pyramimonadophyceae</taxon>
        <taxon>Pyramimonadales</taxon>
        <taxon>Pyramimonadaceae</taxon>
        <taxon>Pyramimonas</taxon>
        <taxon>Pyramimonas incertae sedis</taxon>
    </lineage>
</organism>
<dbReference type="GO" id="GO:0005929">
    <property type="term" value="C:cilium"/>
    <property type="evidence" value="ECO:0007669"/>
    <property type="project" value="UniProtKB-ARBA"/>
</dbReference>
<evidence type="ECO:0000256" key="10">
    <source>
        <dbReference type="SAM" id="MobiDB-lite"/>
    </source>
</evidence>
<name>A0A7S0N7X1_9CHLO</name>